<dbReference type="GO" id="GO:0016491">
    <property type="term" value="F:oxidoreductase activity"/>
    <property type="evidence" value="ECO:0007669"/>
    <property type="project" value="UniProtKB-KW"/>
</dbReference>
<dbReference type="GO" id="GO:0043546">
    <property type="term" value="F:molybdopterin cofactor binding"/>
    <property type="evidence" value="ECO:0007669"/>
    <property type="project" value="InterPro"/>
</dbReference>
<keyword evidence="6" id="KW-0411">Iron-sulfur</keyword>
<evidence type="ECO:0000313" key="8">
    <source>
        <dbReference type="EMBL" id="GAG30230.1"/>
    </source>
</evidence>
<evidence type="ECO:0000259" key="7">
    <source>
        <dbReference type="Pfam" id="PF01568"/>
    </source>
</evidence>
<keyword evidence="4" id="KW-0560">Oxidoreductase</keyword>
<comment type="caution">
    <text evidence="8">The sequence shown here is derived from an EMBL/GenBank/DDBJ whole genome shotgun (WGS) entry which is preliminary data.</text>
</comment>
<dbReference type="PANTHER" id="PTHR43742">
    <property type="entry name" value="TRIMETHYLAMINE-N-OXIDE REDUCTASE"/>
    <property type="match status" value="1"/>
</dbReference>
<gene>
    <name evidence="8" type="ORF">S01H1_66376</name>
</gene>
<dbReference type="Pfam" id="PF01568">
    <property type="entry name" value="Molydop_binding"/>
    <property type="match status" value="1"/>
</dbReference>
<dbReference type="EMBL" id="BARS01043885">
    <property type="protein sequence ID" value="GAG30230.1"/>
    <property type="molecule type" value="Genomic_DNA"/>
</dbReference>
<dbReference type="InterPro" id="IPR009010">
    <property type="entry name" value="Asp_de-COase-like_dom_sf"/>
</dbReference>
<dbReference type="InterPro" id="IPR050612">
    <property type="entry name" value="Prok_Mopterin_Oxidored"/>
</dbReference>
<evidence type="ECO:0000256" key="1">
    <source>
        <dbReference type="ARBA" id="ARBA00001942"/>
    </source>
</evidence>
<organism evidence="8">
    <name type="scientific">marine sediment metagenome</name>
    <dbReference type="NCBI Taxonomy" id="412755"/>
    <lineage>
        <taxon>unclassified sequences</taxon>
        <taxon>metagenomes</taxon>
        <taxon>ecological metagenomes</taxon>
    </lineage>
</organism>
<dbReference type="InterPro" id="IPR006657">
    <property type="entry name" value="MoPterin_dinucl-bd_dom"/>
</dbReference>
<feature type="non-terminal residue" evidence="8">
    <location>
        <position position="1"/>
    </location>
</feature>
<dbReference type="InterPro" id="IPR006655">
    <property type="entry name" value="Mopterin_OxRdtase_prok_CS"/>
</dbReference>
<comment type="cofactor">
    <cofactor evidence="1">
        <name>Mo-bis(molybdopterin guanine dinucleotide)</name>
        <dbReference type="ChEBI" id="CHEBI:60539"/>
    </cofactor>
</comment>
<evidence type="ECO:0000256" key="4">
    <source>
        <dbReference type="ARBA" id="ARBA00023002"/>
    </source>
</evidence>
<sequence>TRRAQFYIDHPWFIEAGEAIPVHKENPPMGGDYPLSLTSGHSRWSMHSMNQADRLMLETHRGQPTVLLNTADAAARGIRDGETVRVHNDLSSILAQVKVSGAVRPGQVISYNGWEPYQYADWKHVAEVEPGMVKWLHFAGGEGHLRYWLTQWQPVPIDRAFRVEVEPA</sequence>
<name>X0WHR7_9ZZZZ</name>
<keyword evidence="3" id="KW-0479">Metal-binding</keyword>
<reference evidence="8" key="1">
    <citation type="journal article" date="2014" name="Front. Microbiol.">
        <title>High frequency of phylogenetically diverse reductive dehalogenase-homologous genes in deep subseafloor sedimentary metagenomes.</title>
        <authorList>
            <person name="Kawai M."/>
            <person name="Futagami T."/>
            <person name="Toyoda A."/>
            <person name="Takaki Y."/>
            <person name="Nishi S."/>
            <person name="Hori S."/>
            <person name="Arai W."/>
            <person name="Tsubouchi T."/>
            <person name="Morono Y."/>
            <person name="Uchiyama I."/>
            <person name="Ito T."/>
            <person name="Fujiyama A."/>
            <person name="Inagaki F."/>
            <person name="Takami H."/>
        </authorList>
    </citation>
    <scope>NUCLEOTIDE SEQUENCE</scope>
    <source>
        <strain evidence="8">Expedition CK06-06</strain>
    </source>
</reference>
<evidence type="ECO:0000256" key="6">
    <source>
        <dbReference type="ARBA" id="ARBA00023014"/>
    </source>
</evidence>
<evidence type="ECO:0000256" key="3">
    <source>
        <dbReference type="ARBA" id="ARBA00022723"/>
    </source>
</evidence>
<feature type="domain" description="Molybdopterin dinucleotide-binding" evidence="7">
    <location>
        <begin position="35"/>
        <end position="116"/>
    </location>
</feature>
<dbReference type="Gene3D" id="3.40.50.12440">
    <property type="match status" value="1"/>
</dbReference>
<protein>
    <recommendedName>
        <fullName evidence="7">Molybdopterin dinucleotide-binding domain-containing protein</fullName>
    </recommendedName>
</protein>
<evidence type="ECO:0000256" key="2">
    <source>
        <dbReference type="ARBA" id="ARBA00022505"/>
    </source>
</evidence>
<accession>X0WHR7</accession>
<dbReference type="PROSITE" id="PS00932">
    <property type="entry name" value="MOLYBDOPTERIN_PROK_3"/>
    <property type="match status" value="1"/>
</dbReference>
<dbReference type="GO" id="GO:0051536">
    <property type="term" value="F:iron-sulfur cluster binding"/>
    <property type="evidence" value="ECO:0007669"/>
    <property type="project" value="UniProtKB-KW"/>
</dbReference>
<proteinExistence type="predicted"/>
<dbReference type="GO" id="GO:0046872">
    <property type="term" value="F:metal ion binding"/>
    <property type="evidence" value="ECO:0007669"/>
    <property type="project" value="UniProtKB-KW"/>
</dbReference>
<dbReference type="PANTHER" id="PTHR43742:SF6">
    <property type="entry name" value="OXIDOREDUCTASE YYAE-RELATED"/>
    <property type="match status" value="1"/>
</dbReference>
<keyword evidence="5" id="KW-0408">Iron</keyword>
<keyword evidence="2" id="KW-0500">Molybdenum</keyword>
<dbReference type="SUPFAM" id="SSF50692">
    <property type="entry name" value="ADC-like"/>
    <property type="match status" value="1"/>
</dbReference>
<evidence type="ECO:0000256" key="5">
    <source>
        <dbReference type="ARBA" id="ARBA00023004"/>
    </source>
</evidence>
<dbReference type="AlphaFoldDB" id="X0WHR7"/>